<dbReference type="InterPro" id="IPR027443">
    <property type="entry name" value="IPNS-like_sf"/>
</dbReference>
<evidence type="ECO:0000313" key="5">
    <source>
        <dbReference type="EMBL" id="KAK8034477.1"/>
    </source>
</evidence>
<dbReference type="Proteomes" id="UP001444661">
    <property type="component" value="Unassembled WGS sequence"/>
</dbReference>
<proteinExistence type="inferred from homology"/>
<sequence>MPKTTTTTTDTTGPNNVKYVYYHEGGVPGRRPVLTGEDAKPTFTELPRIDLGRLYSTELADHRALSSEIDAAFRDVGFFYATNHGVDKSVVDDMFSAMHRYFDLPLDVKMEAHSRQNRKFRGYEPLFSTKLDPTTRGDLKEGFLMGEDALDAEQCAPGSAIAAQQAEAAANSNTARNQWPGHADAQFWRAAVYRYWAALRQLSARLLRVFALALDLPEDAFEAVTRFPITNIRALHYPPQTRDEDVGIGAHTDFVFFTLLCQQETAVPALEVLNQNGVWVPAKPDRDAFVVNIGDFLKFLTGGYWQSTVHRVRNMTGEERYSVPFFYSPDEAGVVSVLERFREEGKEYEEFTAGEYFEKRLQIDRRTADGDGGGEEELRSQRAY</sequence>
<protein>
    <recommendedName>
        <fullName evidence="4">Fe2OG dioxygenase domain-containing protein</fullName>
    </recommendedName>
</protein>
<dbReference type="Pfam" id="PF03171">
    <property type="entry name" value="2OG-FeII_Oxy"/>
    <property type="match status" value="1"/>
</dbReference>
<dbReference type="InterPro" id="IPR005123">
    <property type="entry name" value="Oxoglu/Fe-dep_dioxygenase_dom"/>
</dbReference>
<evidence type="ECO:0000256" key="1">
    <source>
        <dbReference type="ARBA" id="ARBA00008056"/>
    </source>
</evidence>
<dbReference type="InterPro" id="IPR026992">
    <property type="entry name" value="DIOX_N"/>
</dbReference>
<keyword evidence="2" id="KW-0408">Iron</keyword>
<keyword evidence="6" id="KW-1185">Reference proteome</keyword>
<accession>A0ABR1SJW3</accession>
<dbReference type="EMBL" id="JAQQWK010000009">
    <property type="protein sequence ID" value="KAK8034477.1"/>
    <property type="molecule type" value="Genomic_DNA"/>
</dbReference>
<evidence type="ECO:0000313" key="6">
    <source>
        <dbReference type="Proteomes" id="UP001444661"/>
    </source>
</evidence>
<name>A0ABR1SJW3_9PEZI</name>
<evidence type="ECO:0000256" key="3">
    <source>
        <dbReference type="SAM" id="MobiDB-lite"/>
    </source>
</evidence>
<dbReference type="PRINTS" id="PR00682">
    <property type="entry name" value="IPNSYNTHASE"/>
</dbReference>
<feature type="region of interest" description="Disordered" evidence="3">
    <location>
        <begin position="365"/>
        <end position="384"/>
    </location>
</feature>
<dbReference type="SUPFAM" id="SSF51197">
    <property type="entry name" value="Clavaminate synthase-like"/>
    <property type="match status" value="1"/>
</dbReference>
<reference evidence="5 6" key="1">
    <citation type="submission" date="2023-01" db="EMBL/GenBank/DDBJ databases">
        <title>Analysis of 21 Apiospora genomes using comparative genomics revels a genus with tremendous synthesis potential of carbohydrate active enzymes and secondary metabolites.</title>
        <authorList>
            <person name="Sorensen T."/>
        </authorList>
    </citation>
    <scope>NUCLEOTIDE SEQUENCE [LARGE SCALE GENOMIC DNA]</scope>
    <source>
        <strain evidence="5 6">CBS 33761</strain>
    </source>
</reference>
<evidence type="ECO:0000259" key="4">
    <source>
        <dbReference type="PROSITE" id="PS51471"/>
    </source>
</evidence>
<comment type="similarity">
    <text evidence="1 2">Belongs to the iron/ascorbate-dependent oxidoreductase family.</text>
</comment>
<dbReference type="PANTHER" id="PTHR47990">
    <property type="entry name" value="2-OXOGLUTARATE (2OG) AND FE(II)-DEPENDENT OXYGENASE SUPERFAMILY PROTEIN-RELATED"/>
    <property type="match status" value="1"/>
</dbReference>
<keyword evidence="2" id="KW-0560">Oxidoreductase</keyword>
<dbReference type="Gene3D" id="2.60.120.330">
    <property type="entry name" value="B-lactam Antibiotic, Isopenicillin N Synthase, Chain"/>
    <property type="match status" value="1"/>
</dbReference>
<dbReference type="InterPro" id="IPR050231">
    <property type="entry name" value="Iron_ascorbate_oxido_reductase"/>
</dbReference>
<comment type="caution">
    <text evidence="5">The sequence shown here is derived from an EMBL/GenBank/DDBJ whole genome shotgun (WGS) entry which is preliminary data.</text>
</comment>
<dbReference type="Pfam" id="PF14226">
    <property type="entry name" value="DIOX_N"/>
    <property type="match status" value="1"/>
</dbReference>
<dbReference type="PROSITE" id="PS51471">
    <property type="entry name" value="FE2OG_OXY"/>
    <property type="match status" value="1"/>
</dbReference>
<organism evidence="5 6">
    <name type="scientific">Apiospora rasikravindrae</name>
    <dbReference type="NCBI Taxonomy" id="990691"/>
    <lineage>
        <taxon>Eukaryota</taxon>
        <taxon>Fungi</taxon>
        <taxon>Dikarya</taxon>
        <taxon>Ascomycota</taxon>
        <taxon>Pezizomycotina</taxon>
        <taxon>Sordariomycetes</taxon>
        <taxon>Xylariomycetidae</taxon>
        <taxon>Amphisphaeriales</taxon>
        <taxon>Apiosporaceae</taxon>
        <taxon>Apiospora</taxon>
    </lineage>
</organism>
<keyword evidence="2" id="KW-0479">Metal-binding</keyword>
<evidence type="ECO:0000256" key="2">
    <source>
        <dbReference type="RuleBase" id="RU003682"/>
    </source>
</evidence>
<dbReference type="InterPro" id="IPR044861">
    <property type="entry name" value="IPNS-like_FE2OG_OXY"/>
</dbReference>
<feature type="domain" description="Fe2OG dioxygenase" evidence="4">
    <location>
        <begin position="228"/>
        <end position="329"/>
    </location>
</feature>
<gene>
    <name evidence="5" type="ORF">PG993_009472</name>
</gene>